<evidence type="ECO:0000313" key="2">
    <source>
        <dbReference type="Proteomes" id="UP000515561"/>
    </source>
</evidence>
<organism evidence="1 2">
    <name type="scientific">Anaerocolumna cellulosilytica</name>
    <dbReference type="NCBI Taxonomy" id="433286"/>
    <lineage>
        <taxon>Bacteria</taxon>
        <taxon>Bacillati</taxon>
        <taxon>Bacillota</taxon>
        <taxon>Clostridia</taxon>
        <taxon>Lachnospirales</taxon>
        <taxon>Lachnospiraceae</taxon>
        <taxon>Anaerocolumna</taxon>
    </lineage>
</organism>
<name>A0A6S6R7Y8_9FIRM</name>
<sequence>MSLKVKKINDKVNGLDVKGQGCDNDCPKGYWSGNNNKLAVGCKWNVTKPTAQILGVW</sequence>
<reference evidence="1 2" key="1">
    <citation type="journal article" date="2016" name="Int. J. Syst. Evol. Microbiol.">
        <title>Descriptions of Anaerotaenia torta gen. nov., sp. nov. and Anaerocolumna cellulosilytica gen. nov., sp. nov. isolated from a methanogenic reactor of cattle waste.</title>
        <authorList>
            <person name="Uek A."/>
            <person name="Ohtaki Y."/>
            <person name="Kaku N."/>
            <person name="Ueki K."/>
        </authorList>
    </citation>
    <scope>NUCLEOTIDE SEQUENCE [LARGE SCALE GENOMIC DNA]</scope>
    <source>
        <strain evidence="1 2">SN021</strain>
    </source>
</reference>
<dbReference type="AlphaFoldDB" id="A0A6S6R7Y8"/>
<dbReference type="EMBL" id="AP023367">
    <property type="protein sequence ID" value="BCJ95355.1"/>
    <property type="molecule type" value="Genomic_DNA"/>
</dbReference>
<accession>A0A6S6R7Y8</accession>
<dbReference type="KEGG" id="acel:acsn021_29240"/>
<gene>
    <name evidence="1" type="ORF">acsn021_29240</name>
</gene>
<protein>
    <submittedName>
        <fullName evidence="1">Uncharacterized protein</fullName>
    </submittedName>
</protein>
<keyword evidence="2" id="KW-1185">Reference proteome</keyword>
<evidence type="ECO:0000313" key="1">
    <source>
        <dbReference type="EMBL" id="BCJ95355.1"/>
    </source>
</evidence>
<dbReference type="RefSeq" id="WP_184094181.1">
    <property type="nucleotide sequence ID" value="NZ_AP023367.1"/>
</dbReference>
<proteinExistence type="predicted"/>
<dbReference type="Proteomes" id="UP000515561">
    <property type="component" value="Chromosome"/>
</dbReference>